<keyword evidence="2" id="KW-1185">Reference proteome</keyword>
<dbReference type="PROSITE" id="PS51257">
    <property type="entry name" value="PROKAR_LIPOPROTEIN"/>
    <property type="match status" value="1"/>
</dbReference>
<sequence>MKRVLPALLLLPMLTACEGRIPLYSPRLPASETHQSARLAQDCKGCHDVSAIRRHKSGDDCLKCHKLSQGY</sequence>
<protein>
    <submittedName>
        <fullName evidence="1">Uncharacterized protein</fullName>
    </submittedName>
</protein>
<reference evidence="1 2" key="1">
    <citation type="submission" date="2015-07" db="EMBL/GenBank/DDBJ databases">
        <title>Isolation and Genomic Characterization of a Novel Halophilic Metal-Reducing Deltaproteobacterium from the Deep Subsurface.</title>
        <authorList>
            <person name="Badalamenti J.P."/>
            <person name="Summers Z.M."/>
            <person name="Gralnick J.A."/>
            <person name="Bond D.R."/>
        </authorList>
    </citation>
    <scope>NUCLEOTIDE SEQUENCE [LARGE SCALE GENOMIC DNA]</scope>
    <source>
        <strain evidence="1 2">WTL</strain>
    </source>
</reference>
<dbReference type="OrthoDB" id="9799493at2"/>
<organism evidence="1 2">
    <name type="scientific">Desulfuromonas soudanensis</name>
    <dbReference type="NCBI Taxonomy" id="1603606"/>
    <lineage>
        <taxon>Bacteria</taxon>
        <taxon>Pseudomonadati</taxon>
        <taxon>Thermodesulfobacteriota</taxon>
        <taxon>Desulfuromonadia</taxon>
        <taxon>Desulfuromonadales</taxon>
        <taxon>Desulfuromonadaceae</taxon>
        <taxon>Desulfuromonas</taxon>
    </lineage>
</organism>
<name>A0A0M4D348_9BACT</name>
<dbReference type="AlphaFoldDB" id="A0A0M4D348"/>
<accession>A0A0M4D348</accession>
<evidence type="ECO:0000313" key="1">
    <source>
        <dbReference type="EMBL" id="ALC16838.1"/>
    </source>
</evidence>
<dbReference type="STRING" id="1603606.DSOUD_2071"/>
<evidence type="ECO:0000313" key="2">
    <source>
        <dbReference type="Proteomes" id="UP000057158"/>
    </source>
</evidence>
<proteinExistence type="predicted"/>
<dbReference type="RefSeq" id="WP_053550899.1">
    <property type="nucleotide sequence ID" value="NZ_CP010802.1"/>
</dbReference>
<gene>
    <name evidence="1" type="ORF">DSOUD_2071</name>
</gene>
<dbReference type="KEGG" id="des:DSOUD_2071"/>
<dbReference type="PATRIC" id="fig|1603606.3.peg.2240"/>
<dbReference type="Proteomes" id="UP000057158">
    <property type="component" value="Chromosome"/>
</dbReference>
<dbReference type="SUPFAM" id="SSF48695">
    <property type="entry name" value="Multiheme cytochromes"/>
    <property type="match status" value="1"/>
</dbReference>
<dbReference type="InterPro" id="IPR036280">
    <property type="entry name" value="Multihaem_cyt_sf"/>
</dbReference>
<dbReference type="EMBL" id="CP010802">
    <property type="protein sequence ID" value="ALC16838.1"/>
    <property type="molecule type" value="Genomic_DNA"/>
</dbReference>